<evidence type="ECO:0000256" key="5">
    <source>
        <dbReference type="ARBA" id="ARBA00022764"/>
    </source>
</evidence>
<evidence type="ECO:0000256" key="3">
    <source>
        <dbReference type="ARBA" id="ARBA00022448"/>
    </source>
</evidence>
<keyword evidence="5" id="KW-0574">Periplasm</keyword>
<keyword evidence="3" id="KW-0813">Transport</keyword>
<proteinExistence type="inferred from homology"/>
<dbReference type="PANTHER" id="PTHR30368">
    <property type="entry name" value="SULFATE-BINDING PROTEIN"/>
    <property type="match status" value="1"/>
</dbReference>
<name>Q49748_MYCLR</name>
<dbReference type="PANTHER" id="PTHR30368:SF2">
    <property type="entry name" value="SULFATE-BINDING PROTEIN"/>
    <property type="match status" value="1"/>
</dbReference>
<dbReference type="GO" id="GO:0042597">
    <property type="term" value="C:periplasmic space"/>
    <property type="evidence" value="ECO:0007669"/>
    <property type="project" value="UniProtKB-SubCell"/>
</dbReference>
<sequence length="358" mass="38057">MPTFLTGRRLMFKDIGRFMRWRHSMVVGVTLASTTDVVAACHGGASDVVGGGTAHAHTSIALVAYSAPGPGWGKVIPAFNDARSGDGVQVVTSYGASGDQSRGVVDGKPADIVNFSVETDITRLVKVGKVSKDWDTDATKGIPFGSVVTLVVRTGNPKNIKDWDDLVRPGVEVIMPNPLSSGSAKWNLLAPYAAKSEGCRNSQAGIDFVNRLVAEHVKLRLGSAREATDAFVQGSGDVLISYENEAIAAERQGKPVEHINPPVTFKIENPLAVVSTSAHLEVATAFKNFQYTTAAQGLWAQAGFRPVDPAVSADFSDQFPAPVKLWTIADLGGWSTVDPQLFDKNTGSITKVYMQATG</sequence>
<reference evidence="6" key="1">
    <citation type="submission" date="1994-01" db="EMBL/GenBank/DDBJ databases">
        <authorList>
            <person name="Smith D.R."/>
        </authorList>
    </citation>
    <scope>NUCLEOTIDE SEQUENCE</scope>
</reference>
<evidence type="ECO:0000313" key="6">
    <source>
        <dbReference type="EMBL" id="AAA17152.1"/>
    </source>
</evidence>
<evidence type="ECO:0000256" key="2">
    <source>
        <dbReference type="ARBA" id="ARBA00006099"/>
    </source>
</evidence>
<dbReference type="AlphaFoldDB" id="Q49748"/>
<dbReference type="EMBL" id="U00016">
    <property type="protein sequence ID" value="AAA17152.1"/>
    <property type="molecule type" value="Genomic_DNA"/>
</dbReference>
<evidence type="ECO:0000256" key="1">
    <source>
        <dbReference type="ARBA" id="ARBA00004418"/>
    </source>
</evidence>
<dbReference type="NCBIfam" id="TIGR00971">
    <property type="entry name" value="3a0106s03"/>
    <property type="match status" value="1"/>
</dbReference>
<comment type="subcellular location">
    <subcellularLocation>
        <location evidence="1">Periplasm</location>
    </subcellularLocation>
</comment>
<protein>
    <submittedName>
        <fullName evidence="6">SubI</fullName>
    </submittedName>
</protein>
<organism evidence="6">
    <name type="scientific">Mycobacterium leprae</name>
    <dbReference type="NCBI Taxonomy" id="1769"/>
    <lineage>
        <taxon>Bacteria</taxon>
        <taxon>Bacillati</taxon>
        <taxon>Actinomycetota</taxon>
        <taxon>Actinomycetes</taxon>
        <taxon>Mycobacteriales</taxon>
        <taxon>Mycobacteriaceae</taxon>
        <taxon>Mycobacterium</taxon>
    </lineage>
</organism>
<evidence type="ECO:0000256" key="4">
    <source>
        <dbReference type="ARBA" id="ARBA00022729"/>
    </source>
</evidence>
<dbReference type="Gene3D" id="3.40.190.10">
    <property type="entry name" value="Periplasmic binding protein-like II"/>
    <property type="match status" value="2"/>
</dbReference>
<accession>Q49748</accession>
<dbReference type="GO" id="GO:0140104">
    <property type="term" value="F:molecular carrier activity"/>
    <property type="evidence" value="ECO:0007669"/>
    <property type="project" value="InterPro"/>
</dbReference>
<comment type="similarity">
    <text evidence="2">Belongs to the prokaryotic sulfate-binding protein family.</text>
</comment>
<reference evidence="6" key="2">
    <citation type="submission" date="1994-03" db="EMBL/GenBank/DDBJ databases">
        <authorList>
            <person name="Robison K."/>
        </authorList>
    </citation>
    <scope>NUCLEOTIDE SEQUENCE</scope>
</reference>
<dbReference type="GO" id="GO:1902358">
    <property type="term" value="P:sulfate transmembrane transport"/>
    <property type="evidence" value="ECO:0007669"/>
    <property type="project" value="InterPro"/>
</dbReference>
<dbReference type="InterPro" id="IPR005669">
    <property type="entry name" value="Thiosulph/SO4-bd"/>
</dbReference>
<dbReference type="SUPFAM" id="SSF53850">
    <property type="entry name" value="Periplasmic binding protein-like II"/>
    <property type="match status" value="1"/>
</dbReference>
<keyword evidence="4" id="KW-0732">Signal</keyword>
<dbReference type="PIR" id="S72584">
    <property type="entry name" value="S72584"/>
</dbReference>
<dbReference type="Pfam" id="PF13531">
    <property type="entry name" value="SBP_bac_11"/>
    <property type="match status" value="1"/>
</dbReference>